<dbReference type="AlphaFoldDB" id="A0A8J4CBN9"/>
<reference evidence="2" key="1">
    <citation type="journal article" date="2021" name="Proc. Natl. Acad. Sci. U.S.A.">
        <title>Three genomes in the algal genus Volvox reveal the fate of a haploid sex-determining region after a transition to homothallism.</title>
        <authorList>
            <person name="Yamamoto K."/>
            <person name="Hamaji T."/>
            <person name="Kawai-Toyooka H."/>
            <person name="Matsuzaki R."/>
            <person name="Takahashi F."/>
            <person name="Nishimura Y."/>
            <person name="Kawachi M."/>
            <person name="Noguchi H."/>
            <person name="Minakuchi Y."/>
            <person name="Umen J.G."/>
            <person name="Toyoda A."/>
            <person name="Nozaki H."/>
        </authorList>
    </citation>
    <scope>NUCLEOTIDE SEQUENCE</scope>
    <source>
        <strain evidence="3">NIES-3785</strain>
        <strain evidence="2">NIES-3786</strain>
    </source>
</reference>
<evidence type="ECO:0000313" key="4">
    <source>
        <dbReference type="Proteomes" id="UP000747110"/>
    </source>
</evidence>
<keyword evidence="4" id="KW-1185">Reference proteome</keyword>
<feature type="compositionally biased region" description="Pro residues" evidence="1">
    <location>
        <begin position="573"/>
        <end position="582"/>
    </location>
</feature>
<accession>A0A8J4CBN9</accession>
<feature type="compositionally biased region" description="Pro residues" evidence="1">
    <location>
        <begin position="888"/>
        <end position="905"/>
    </location>
</feature>
<gene>
    <name evidence="2" type="ORF">Vretifemale_8045</name>
    <name evidence="3" type="ORF">Vretimale_6246</name>
</gene>
<organism evidence="2 4">
    <name type="scientific">Volvox reticuliferus</name>
    <dbReference type="NCBI Taxonomy" id="1737510"/>
    <lineage>
        <taxon>Eukaryota</taxon>
        <taxon>Viridiplantae</taxon>
        <taxon>Chlorophyta</taxon>
        <taxon>core chlorophytes</taxon>
        <taxon>Chlorophyceae</taxon>
        <taxon>CS clade</taxon>
        <taxon>Chlamydomonadales</taxon>
        <taxon>Volvocaceae</taxon>
        <taxon>Volvox</taxon>
    </lineage>
</organism>
<feature type="region of interest" description="Disordered" evidence="1">
    <location>
        <begin position="882"/>
        <end position="909"/>
    </location>
</feature>
<evidence type="ECO:0000256" key="1">
    <source>
        <dbReference type="SAM" id="MobiDB-lite"/>
    </source>
</evidence>
<name>A0A8J4CBN9_9CHLO</name>
<feature type="region of interest" description="Disordered" evidence="1">
    <location>
        <begin position="546"/>
        <end position="591"/>
    </location>
</feature>
<protein>
    <submittedName>
        <fullName evidence="2">Uncharacterized protein</fullName>
    </submittedName>
</protein>
<dbReference type="EMBL" id="BNCQ01000009">
    <property type="protein sequence ID" value="GIM01418.1"/>
    <property type="molecule type" value="Genomic_DNA"/>
</dbReference>
<proteinExistence type="predicted"/>
<comment type="caution">
    <text evidence="2">The sequence shown here is derived from an EMBL/GenBank/DDBJ whole genome shotgun (WGS) entry which is preliminary data.</text>
</comment>
<sequence length="979" mass="100088">MVANFAVAHHHLKDIAAANAAGDPGAIAAGAALFLRLLDESEVEGEDAAELLFCFLLEVASPATPLGESIRSLLGNCVLEVLPRLMQLATVSPRAATSGAALVELLAMGMPGLPSAGSYCQEVCSPRELLTALLEVYDLHKDADPDAPTHIMLLQLLGLIPRLVAAVQRRRLPVALSCLAAVADLAVAEGQNLAVVRGMAEAAGARAHQAAAVAGNGGRGRFRGEGHQAEVEAVMDIWREEEMRLVAPFVSFAQQLQELVLATEFSALPLTSQRTAADTNTAAARGAASSPEHLRRLTAWLLALFGALWPAWGPIQSAGGGGAEGAATAGSWCGTPAAATLLNLLLGIYLPSRSRIGQQQQQQQQQPRSGENEENGRAAGGVPAMGKGRCGGGGCGAVDWSYLWAAAGAAADPDMEVASDLELPLLGAATILWLATAASTPTATVAITAAAASATAASTYGWNCPAAPEPPEGDPHGALKVLMEACKVLLRYASAGESAVQLNRALQLLAAGSAQVRRMAAAGAAKVSVAAPPAAVPPPAAALFTDAAPTAPGYTGESGEDPSGEPTGISASPLPPPPPPPLGNRTSDPWVGVANQLGSRSGFVSANELIDILDEYTPRLGEREEVLQPLANSLASDVAINVAHGPPGPRADATQTLAHTALQSLLDALSPPMRALCLEYLAAGPSPAISALALQRLQREIARTLAVGGVSTSVADGTRGSASGGAPVNCAAFAGPWVLLLVLEQLLPLLQQVEAEPSEAAVATLTHHADAATAAVSVLRFLTLRQRAEAAAAGTTASTGARGTGICMLQQEPSREAAGEGGGCTSPILADNCAASPQLGVVLSARGVVLTAVYDAVVRPFSGTIPAALSVLRRQVELEEGPFDMALPPTPMPTPPPQQRQPLPPSSSSLAAGAFESVTALRQPPQSTQQRQGEEGVHTADRFAGNVAVVSEPVAGLTALSRLQEVVDYVAELLDHNGV</sequence>
<feature type="region of interest" description="Disordered" evidence="1">
    <location>
        <begin position="356"/>
        <end position="383"/>
    </location>
</feature>
<evidence type="ECO:0000313" key="3">
    <source>
        <dbReference type="EMBL" id="GIM01418.1"/>
    </source>
</evidence>
<dbReference type="EMBL" id="BNCP01000013">
    <property type="protein sequence ID" value="GIL78636.1"/>
    <property type="molecule type" value="Genomic_DNA"/>
</dbReference>
<dbReference type="Proteomes" id="UP000722791">
    <property type="component" value="Unassembled WGS sequence"/>
</dbReference>
<evidence type="ECO:0000313" key="2">
    <source>
        <dbReference type="EMBL" id="GIL78636.1"/>
    </source>
</evidence>
<dbReference type="Proteomes" id="UP000747110">
    <property type="component" value="Unassembled WGS sequence"/>
</dbReference>
<dbReference type="OrthoDB" id="10520179at2759"/>